<dbReference type="InterPro" id="IPR050388">
    <property type="entry name" value="ABC_Ni/Peptide_Import"/>
</dbReference>
<evidence type="ECO:0000313" key="10">
    <source>
        <dbReference type="Proteomes" id="UP000183047"/>
    </source>
</evidence>
<dbReference type="InterPro" id="IPR003593">
    <property type="entry name" value="AAA+_ATPase"/>
</dbReference>
<feature type="domain" description="ABC transporter" evidence="8">
    <location>
        <begin position="5"/>
        <end position="256"/>
    </location>
</feature>
<dbReference type="CDD" id="cd03257">
    <property type="entry name" value="ABC_NikE_OppD_transporters"/>
    <property type="match status" value="1"/>
</dbReference>
<evidence type="ECO:0000256" key="6">
    <source>
        <dbReference type="ARBA" id="ARBA00022840"/>
    </source>
</evidence>
<evidence type="ECO:0000256" key="3">
    <source>
        <dbReference type="ARBA" id="ARBA00022448"/>
    </source>
</evidence>
<protein>
    <submittedName>
        <fullName evidence="9">Peptide/nickel transport system ATP-binding protein</fullName>
    </submittedName>
</protein>
<dbReference type="RefSeq" id="WP_074461531.1">
    <property type="nucleotide sequence ID" value="NZ_FMUR01000005.1"/>
</dbReference>
<dbReference type="SUPFAM" id="SSF52540">
    <property type="entry name" value="P-loop containing nucleoside triphosphate hydrolases"/>
    <property type="match status" value="1"/>
</dbReference>
<dbReference type="PROSITE" id="PS50893">
    <property type="entry name" value="ABC_TRANSPORTER_2"/>
    <property type="match status" value="1"/>
</dbReference>
<dbReference type="InterPro" id="IPR027417">
    <property type="entry name" value="P-loop_NTPase"/>
</dbReference>
<dbReference type="EMBL" id="FMUR01000005">
    <property type="protein sequence ID" value="SCX92728.1"/>
    <property type="molecule type" value="Genomic_DNA"/>
</dbReference>
<evidence type="ECO:0000256" key="7">
    <source>
        <dbReference type="ARBA" id="ARBA00023136"/>
    </source>
</evidence>
<evidence type="ECO:0000256" key="2">
    <source>
        <dbReference type="ARBA" id="ARBA00005417"/>
    </source>
</evidence>
<accession>A0A1G5BR97</accession>
<keyword evidence="7" id="KW-0472">Membrane</keyword>
<dbReference type="SMART" id="SM00382">
    <property type="entry name" value="AAA"/>
    <property type="match status" value="1"/>
</dbReference>
<evidence type="ECO:0000259" key="8">
    <source>
        <dbReference type="PROSITE" id="PS50893"/>
    </source>
</evidence>
<dbReference type="Proteomes" id="UP000183047">
    <property type="component" value="Unassembled WGS sequence"/>
</dbReference>
<keyword evidence="6 9" id="KW-0067">ATP-binding</keyword>
<gene>
    <name evidence="9" type="ORF">SAMN02910451_00773</name>
</gene>
<comment type="subcellular location">
    <subcellularLocation>
        <location evidence="1">Cell membrane</location>
        <topology evidence="1">Peripheral membrane protein</topology>
    </subcellularLocation>
</comment>
<dbReference type="OrthoDB" id="9806285at2"/>
<evidence type="ECO:0000256" key="1">
    <source>
        <dbReference type="ARBA" id="ARBA00004202"/>
    </source>
</evidence>
<reference evidence="10" key="1">
    <citation type="submission" date="2016-10" db="EMBL/GenBank/DDBJ databases">
        <authorList>
            <person name="Varghese N."/>
            <person name="Submissions S."/>
        </authorList>
    </citation>
    <scope>NUCLEOTIDE SEQUENCE [LARGE SCALE GENOMIC DNA]</scope>
    <source>
        <strain evidence="10">XBD2006</strain>
    </source>
</reference>
<keyword evidence="3" id="KW-0813">Transport</keyword>
<comment type="similarity">
    <text evidence="2">Belongs to the ABC transporter superfamily.</text>
</comment>
<keyword evidence="10" id="KW-1185">Reference proteome</keyword>
<name>A0A1G5BR97_9FIRM</name>
<dbReference type="GO" id="GO:0005886">
    <property type="term" value="C:plasma membrane"/>
    <property type="evidence" value="ECO:0007669"/>
    <property type="project" value="UniProtKB-SubCell"/>
</dbReference>
<keyword evidence="5" id="KW-0547">Nucleotide-binding</keyword>
<dbReference type="PANTHER" id="PTHR43297">
    <property type="entry name" value="OLIGOPEPTIDE TRANSPORT ATP-BINDING PROTEIN APPD"/>
    <property type="match status" value="1"/>
</dbReference>
<dbReference type="STRING" id="185008.bhn_I1705"/>
<dbReference type="FunFam" id="3.40.50.300:FF:000016">
    <property type="entry name" value="Oligopeptide ABC transporter ATP-binding component"/>
    <property type="match status" value="1"/>
</dbReference>
<dbReference type="AlphaFoldDB" id="A0A1G5BR97"/>
<dbReference type="InterPro" id="IPR017871">
    <property type="entry name" value="ABC_transporter-like_CS"/>
</dbReference>
<evidence type="ECO:0000313" key="9">
    <source>
        <dbReference type="EMBL" id="SCX92728.1"/>
    </source>
</evidence>
<dbReference type="Gene3D" id="3.40.50.300">
    <property type="entry name" value="P-loop containing nucleotide triphosphate hydrolases"/>
    <property type="match status" value="1"/>
</dbReference>
<dbReference type="PANTHER" id="PTHR43297:SF2">
    <property type="entry name" value="DIPEPTIDE TRANSPORT ATP-BINDING PROTEIN DPPD"/>
    <property type="match status" value="1"/>
</dbReference>
<evidence type="ECO:0000256" key="5">
    <source>
        <dbReference type="ARBA" id="ARBA00022741"/>
    </source>
</evidence>
<dbReference type="PROSITE" id="PS00211">
    <property type="entry name" value="ABC_TRANSPORTER_1"/>
    <property type="match status" value="1"/>
</dbReference>
<dbReference type="GO" id="GO:0005524">
    <property type="term" value="F:ATP binding"/>
    <property type="evidence" value="ECO:0007669"/>
    <property type="project" value="UniProtKB-KW"/>
</dbReference>
<sequence length="266" mass="29482">MGVILDVTDLHIEFHDHGFPEVAVEDFDLMLEEGEIVGIVGESGSGKSMSALAIAGLLSRHSITKTGRIMFNGDDLLTCDRKTLRSYQGDEISMIFQEPMTSLNPVKRIGWQVEESLFIHHPEIDKKKRKEMAIEMLLAVGLNDAENIYHMYPHELSGGMRQRVMIAAAMIGNPKILIADEPTTALDVTVQAQIVELLKKINKERGTSIIFISHDLSLVNQLCERVIVMQKGNIVESGDTARVFGSPQDSYTKKLIAAIPKIDIGN</sequence>
<keyword evidence="4" id="KW-1003">Cell membrane</keyword>
<proteinExistence type="inferred from homology"/>
<evidence type="ECO:0000256" key="4">
    <source>
        <dbReference type="ARBA" id="ARBA00022475"/>
    </source>
</evidence>
<dbReference type="InterPro" id="IPR003439">
    <property type="entry name" value="ABC_transporter-like_ATP-bd"/>
</dbReference>
<dbReference type="Pfam" id="PF00005">
    <property type="entry name" value="ABC_tran"/>
    <property type="match status" value="1"/>
</dbReference>
<organism evidence="9 10">
    <name type="scientific">Butyrivibrio hungatei</name>
    <dbReference type="NCBI Taxonomy" id="185008"/>
    <lineage>
        <taxon>Bacteria</taxon>
        <taxon>Bacillati</taxon>
        <taxon>Bacillota</taxon>
        <taxon>Clostridia</taxon>
        <taxon>Lachnospirales</taxon>
        <taxon>Lachnospiraceae</taxon>
        <taxon>Butyrivibrio</taxon>
    </lineage>
</organism>
<dbReference type="GO" id="GO:0016887">
    <property type="term" value="F:ATP hydrolysis activity"/>
    <property type="evidence" value="ECO:0007669"/>
    <property type="project" value="InterPro"/>
</dbReference>